<feature type="non-terminal residue" evidence="1">
    <location>
        <position position="73"/>
    </location>
</feature>
<protein>
    <submittedName>
        <fullName evidence="1">27097_t:CDS:1</fullName>
    </submittedName>
</protein>
<reference evidence="1" key="1">
    <citation type="submission" date="2021-06" db="EMBL/GenBank/DDBJ databases">
        <authorList>
            <person name="Kallberg Y."/>
            <person name="Tangrot J."/>
            <person name="Rosling A."/>
        </authorList>
    </citation>
    <scope>NUCLEOTIDE SEQUENCE</scope>
    <source>
        <strain evidence="1">MA461A</strain>
    </source>
</reference>
<accession>A0ACA9SLF5</accession>
<evidence type="ECO:0000313" key="1">
    <source>
        <dbReference type="EMBL" id="CAG8843261.1"/>
    </source>
</evidence>
<dbReference type="Proteomes" id="UP000789920">
    <property type="component" value="Unassembled WGS sequence"/>
</dbReference>
<organism evidence="1 2">
    <name type="scientific">Racocetra persica</name>
    <dbReference type="NCBI Taxonomy" id="160502"/>
    <lineage>
        <taxon>Eukaryota</taxon>
        <taxon>Fungi</taxon>
        <taxon>Fungi incertae sedis</taxon>
        <taxon>Mucoromycota</taxon>
        <taxon>Glomeromycotina</taxon>
        <taxon>Glomeromycetes</taxon>
        <taxon>Diversisporales</taxon>
        <taxon>Gigasporaceae</taxon>
        <taxon>Racocetra</taxon>
    </lineage>
</organism>
<sequence>DECFFVVIIGAFSFANIVSDLQVFVIAVGANTKILETINLVPPIDSASPTDNISLDIESGTSVAIVSASDSGK</sequence>
<proteinExistence type="predicted"/>
<dbReference type="EMBL" id="CAJVQC010137610">
    <property type="protein sequence ID" value="CAG8843261.1"/>
    <property type="molecule type" value="Genomic_DNA"/>
</dbReference>
<feature type="non-terminal residue" evidence="1">
    <location>
        <position position="1"/>
    </location>
</feature>
<comment type="caution">
    <text evidence="1">The sequence shown here is derived from an EMBL/GenBank/DDBJ whole genome shotgun (WGS) entry which is preliminary data.</text>
</comment>
<evidence type="ECO:0000313" key="2">
    <source>
        <dbReference type="Proteomes" id="UP000789920"/>
    </source>
</evidence>
<keyword evidence="2" id="KW-1185">Reference proteome</keyword>
<gene>
    <name evidence="1" type="ORF">RPERSI_LOCUS32682</name>
</gene>
<name>A0ACA9SLF5_9GLOM</name>